<dbReference type="Pfam" id="PF20152">
    <property type="entry name" value="DUF6534"/>
    <property type="match status" value="1"/>
</dbReference>
<evidence type="ECO:0000259" key="2">
    <source>
        <dbReference type="Pfam" id="PF20152"/>
    </source>
</evidence>
<organism evidence="3 4">
    <name type="scientific">Jaapia argillacea MUCL 33604</name>
    <dbReference type="NCBI Taxonomy" id="933084"/>
    <lineage>
        <taxon>Eukaryota</taxon>
        <taxon>Fungi</taxon>
        <taxon>Dikarya</taxon>
        <taxon>Basidiomycota</taxon>
        <taxon>Agaricomycotina</taxon>
        <taxon>Agaricomycetes</taxon>
        <taxon>Agaricomycetidae</taxon>
        <taxon>Jaapiales</taxon>
        <taxon>Jaapiaceae</taxon>
        <taxon>Jaapia</taxon>
    </lineage>
</organism>
<dbReference type="HOGENOM" id="CLU_046025_5_4_1"/>
<keyword evidence="1" id="KW-0472">Membrane</keyword>
<feature type="domain" description="DUF6534" evidence="2">
    <location>
        <begin position="176"/>
        <end position="255"/>
    </location>
</feature>
<feature type="transmembrane region" description="Helical" evidence="1">
    <location>
        <begin position="12"/>
        <end position="35"/>
    </location>
</feature>
<evidence type="ECO:0000256" key="1">
    <source>
        <dbReference type="SAM" id="Phobius"/>
    </source>
</evidence>
<dbReference type="PANTHER" id="PTHR40465">
    <property type="entry name" value="CHROMOSOME 1, WHOLE GENOME SHOTGUN SEQUENCE"/>
    <property type="match status" value="1"/>
</dbReference>
<feature type="transmembrane region" description="Helical" evidence="1">
    <location>
        <begin position="197"/>
        <end position="225"/>
    </location>
</feature>
<dbReference type="EMBL" id="KL197716">
    <property type="protein sequence ID" value="KDQ59280.1"/>
    <property type="molecule type" value="Genomic_DNA"/>
</dbReference>
<name>A0A067PZG9_9AGAM</name>
<reference evidence="4" key="1">
    <citation type="journal article" date="2014" name="Proc. Natl. Acad. Sci. U.S.A.">
        <title>Extensive sampling of basidiomycete genomes demonstrates inadequacy of the white-rot/brown-rot paradigm for wood decay fungi.</title>
        <authorList>
            <person name="Riley R."/>
            <person name="Salamov A.A."/>
            <person name="Brown D.W."/>
            <person name="Nagy L.G."/>
            <person name="Floudas D."/>
            <person name="Held B.W."/>
            <person name="Levasseur A."/>
            <person name="Lombard V."/>
            <person name="Morin E."/>
            <person name="Otillar R."/>
            <person name="Lindquist E.A."/>
            <person name="Sun H."/>
            <person name="LaButti K.M."/>
            <person name="Schmutz J."/>
            <person name="Jabbour D."/>
            <person name="Luo H."/>
            <person name="Baker S.E."/>
            <person name="Pisabarro A.G."/>
            <person name="Walton J.D."/>
            <person name="Blanchette R.A."/>
            <person name="Henrissat B."/>
            <person name="Martin F."/>
            <person name="Cullen D."/>
            <person name="Hibbett D.S."/>
            <person name="Grigoriev I.V."/>
        </authorList>
    </citation>
    <scope>NUCLEOTIDE SEQUENCE [LARGE SCALE GENOMIC DNA]</scope>
    <source>
        <strain evidence="4">MUCL 33604</strain>
    </source>
</reference>
<dbReference type="AlphaFoldDB" id="A0A067PZG9"/>
<feature type="transmembrane region" description="Helical" evidence="1">
    <location>
        <begin position="231"/>
        <end position="252"/>
    </location>
</feature>
<keyword evidence="1" id="KW-1133">Transmembrane helix</keyword>
<protein>
    <recommendedName>
        <fullName evidence="2">DUF6534 domain-containing protein</fullName>
    </recommendedName>
</protein>
<dbReference type="PANTHER" id="PTHR40465:SF1">
    <property type="entry name" value="DUF6534 DOMAIN-CONTAINING PROTEIN"/>
    <property type="match status" value="1"/>
</dbReference>
<proteinExistence type="predicted"/>
<accession>A0A067PZG9</accession>
<feature type="transmembrane region" description="Helical" evidence="1">
    <location>
        <begin position="167"/>
        <end position="185"/>
    </location>
</feature>
<dbReference type="Proteomes" id="UP000027265">
    <property type="component" value="Unassembled WGS sequence"/>
</dbReference>
<evidence type="ECO:0000313" key="3">
    <source>
        <dbReference type="EMBL" id="KDQ59280.1"/>
    </source>
</evidence>
<dbReference type="OrthoDB" id="3270417at2759"/>
<feature type="transmembrane region" description="Helical" evidence="1">
    <location>
        <begin position="127"/>
        <end position="147"/>
    </location>
</feature>
<feature type="transmembrane region" description="Helical" evidence="1">
    <location>
        <begin position="47"/>
        <end position="72"/>
    </location>
</feature>
<keyword evidence="1" id="KW-0812">Transmembrane</keyword>
<dbReference type="InParanoid" id="A0A067PZG9"/>
<keyword evidence="4" id="KW-1185">Reference proteome</keyword>
<dbReference type="InterPro" id="IPR045339">
    <property type="entry name" value="DUF6534"/>
</dbReference>
<sequence>MSSPDISNTLGNLFLSLAVGAVLYGVTLTQAYVYFSRYHDDGRILKFLVVVICVLDGLNLVFTTHLVYHYVITNFGVFEALNHVVWSMKALSVAHESLVPLVELLYLWRIRKLSLLLPKSGATAPKIISGAWVTICVLILANTAFGFRNIIFFDTFLRHDWNVPVGLALWCPIAISTSGGMVFLLRPALHGGKRVGGLVGAVILYSVATGLLTSLVSVVCLVVFIADQNSLLYIAIGLCLPRLYANSCLAMLNARLRLRDRLADATITVDVTRALEFRIPQSEGVTTTQKDVSIMVNSYNANHVDLELGNEGTHSEIRTVLSMTDGHSS</sequence>
<gene>
    <name evidence="3" type="ORF">JAAARDRAFT_34011</name>
</gene>
<evidence type="ECO:0000313" key="4">
    <source>
        <dbReference type="Proteomes" id="UP000027265"/>
    </source>
</evidence>